<organism evidence="1 2">
    <name type="scientific">Penicillium nalgiovense</name>
    <dbReference type="NCBI Taxonomy" id="60175"/>
    <lineage>
        <taxon>Eukaryota</taxon>
        <taxon>Fungi</taxon>
        <taxon>Dikarya</taxon>
        <taxon>Ascomycota</taxon>
        <taxon>Pezizomycotina</taxon>
        <taxon>Eurotiomycetes</taxon>
        <taxon>Eurotiomycetidae</taxon>
        <taxon>Eurotiales</taxon>
        <taxon>Aspergillaceae</taxon>
        <taxon>Penicillium</taxon>
    </lineage>
</organism>
<dbReference type="Proteomes" id="UP000191691">
    <property type="component" value="Unassembled WGS sequence"/>
</dbReference>
<evidence type="ECO:0000313" key="1">
    <source>
        <dbReference type="EMBL" id="OQE53094.1"/>
    </source>
</evidence>
<dbReference type="EMBL" id="MOOB01000476">
    <property type="protein sequence ID" value="OQE53094.1"/>
    <property type="molecule type" value="Genomic_DNA"/>
</dbReference>
<gene>
    <name evidence="1" type="ORF">PENNAL_c0476G11257</name>
</gene>
<evidence type="ECO:0000313" key="2">
    <source>
        <dbReference type="Proteomes" id="UP000191691"/>
    </source>
</evidence>
<reference evidence="2" key="1">
    <citation type="journal article" date="2017" name="Nat. Microbiol.">
        <title>Global analysis of biosynthetic gene clusters reveals vast potential of secondary metabolite production in Penicillium species.</title>
        <authorList>
            <person name="Nielsen J.C."/>
            <person name="Grijseels S."/>
            <person name="Prigent S."/>
            <person name="Ji B."/>
            <person name="Dainat J."/>
            <person name="Nielsen K.F."/>
            <person name="Frisvad J.C."/>
            <person name="Workman M."/>
            <person name="Nielsen J."/>
        </authorList>
    </citation>
    <scope>NUCLEOTIDE SEQUENCE [LARGE SCALE GENOMIC DNA]</scope>
    <source>
        <strain evidence="2">IBT 13039</strain>
    </source>
</reference>
<accession>A0A1V6VR54</accession>
<comment type="caution">
    <text evidence="1">The sequence shown here is derived from an EMBL/GenBank/DDBJ whole genome shotgun (WGS) entry which is preliminary data.</text>
</comment>
<name>A0A1V6VR54_PENNA</name>
<dbReference type="AlphaFoldDB" id="A0A1V6VR54"/>
<sequence>MQPSMDCGKSERACRGFPRHCSLAAQGMPAK</sequence>
<proteinExistence type="predicted"/>
<keyword evidence="2" id="KW-1185">Reference proteome</keyword>
<protein>
    <submittedName>
        <fullName evidence="1">Uncharacterized protein</fullName>
    </submittedName>
</protein>